<evidence type="ECO:0000256" key="9">
    <source>
        <dbReference type="ARBA" id="ARBA00023136"/>
    </source>
</evidence>
<feature type="transmembrane region" description="Helical" evidence="12">
    <location>
        <begin position="300"/>
        <end position="324"/>
    </location>
</feature>
<feature type="transmembrane region" description="Helical" evidence="12">
    <location>
        <begin position="74"/>
        <end position="98"/>
    </location>
</feature>
<evidence type="ECO:0000256" key="12">
    <source>
        <dbReference type="SAM" id="Phobius"/>
    </source>
</evidence>
<dbReference type="EMBL" id="JAGYWB010000009">
    <property type="protein sequence ID" value="KAI0510745.1"/>
    <property type="molecule type" value="Genomic_DNA"/>
</dbReference>
<evidence type="ECO:0000256" key="1">
    <source>
        <dbReference type="ARBA" id="ARBA00004651"/>
    </source>
</evidence>
<dbReference type="AlphaFoldDB" id="A0A8T3BFQ3"/>
<protein>
    <submittedName>
        <fullName evidence="15">Uncharacterized protein</fullName>
    </submittedName>
</protein>
<organism evidence="15 16">
    <name type="scientific">Dendrobium nobile</name>
    <name type="common">Orchid</name>
    <dbReference type="NCBI Taxonomy" id="94219"/>
    <lineage>
        <taxon>Eukaryota</taxon>
        <taxon>Viridiplantae</taxon>
        <taxon>Streptophyta</taxon>
        <taxon>Embryophyta</taxon>
        <taxon>Tracheophyta</taxon>
        <taxon>Spermatophyta</taxon>
        <taxon>Magnoliopsida</taxon>
        <taxon>Liliopsida</taxon>
        <taxon>Asparagales</taxon>
        <taxon>Orchidaceae</taxon>
        <taxon>Epidendroideae</taxon>
        <taxon>Malaxideae</taxon>
        <taxon>Dendrobiinae</taxon>
        <taxon>Dendrobium</taxon>
    </lineage>
</organism>
<evidence type="ECO:0000256" key="6">
    <source>
        <dbReference type="ARBA" id="ARBA00022741"/>
    </source>
</evidence>
<feature type="transmembrane region" description="Helical" evidence="12">
    <location>
        <begin position="201"/>
        <end position="218"/>
    </location>
</feature>
<dbReference type="InterPro" id="IPR027417">
    <property type="entry name" value="P-loop_NTPase"/>
</dbReference>
<feature type="domain" description="ABC transmembrane type-1" evidence="14">
    <location>
        <begin position="78"/>
        <end position="367"/>
    </location>
</feature>
<evidence type="ECO:0000256" key="5">
    <source>
        <dbReference type="ARBA" id="ARBA00022737"/>
    </source>
</evidence>
<feature type="compositionally biased region" description="Basic and acidic residues" evidence="11">
    <location>
        <begin position="1"/>
        <end position="25"/>
    </location>
</feature>
<dbReference type="InterPro" id="IPR039421">
    <property type="entry name" value="Type_1_exporter"/>
</dbReference>
<keyword evidence="16" id="KW-1185">Reference proteome</keyword>
<comment type="subcellular location">
    <subcellularLocation>
        <location evidence="1">Cell membrane</location>
        <topology evidence="1">Multi-pass membrane protein</topology>
    </subcellularLocation>
</comment>
<evidence type="ECO:0000256" key="3">
    <source>
        <dbReference type="ARBA" id="ARBA00022448"/>
    </source>
</evidence>
<dbReference type="SMART" id="SM00382">
    <property type="entry name" value="AAA"/>
    <property type="match status" value="1"/>
</dbReference>
<comment type="caution">
    <text evidence="15">The sequence shown here is derived from an EMBL/GenBank/DDBJ whole genome shotgun (WGS) entry which is preliminary data.</text>
</comment>
<evidence type="ECO:0000256" key="8">
    <source>
        <dbReference type="ARBA" id="ARBA00022989"/>
    </source>
</evidence>
<keyword evidence="4 12" id="KW-0812">Transmembrane</keyword>
<dbReference type="InterPro" id="IPR003593">
    <property type="entry name" value="AAA+_ATPase"/>
</dbReference>
<dbReference type="FunFam" id="1.20.1560.10:FF:000044">
    <property type="entry name" value="ABC transporter B family member 9"/>
    <property type="match status" value="1"/>
</dbReference>
<dbReference type="GO" id="GO:0016887">
    <property type="term" value="F:ATP hydrolysis activity"/>
    <property type="evidence" value="ECO:0007669"/>
    <property type="project" value="InterPro"/>
</dbReference>
<keyword evidence="8 12" id="KW-1133">Transmembrane helix</keyword>
<keyword evidence="6" id="KW-0547">Nucleotide-binding</keyword>
<comment type="similarity">
    <text evidence="2">Belongs to the ABC transporter superfamily. ABCB family. Multidrug resistance exporter (TC 3.A.1.201) subfamily.</text>
</comment>
<keyword evidence="10" id="KW-0325">Glycoprotein</keyword>
<evidence type="ECO:0000259" key="13">
    <source>
        <dbReference type="PROSITE" id="PS50893"/>
    </source>
</evidence>
<keyword evidence="5" id="KW-0677">Repeat</keyword>
<reference evidence="15" key="1">
    <citation type="journal article" date="2022" name="Front. Genet.">
        <title>Chromosome-Scale Assembly of the Dendrobium nobile Genome Provides Insights Into the Molecular Mechanism of the Biosynthesis of the Medicinal Active Ingredient of Dendrobium.</title>
        <authorList>
            <person name="Xu Q."/>
            <person name="Niu S.-C."/>
            <person name="Li K.-L."/>
            <person name="Zheng P.-J."/>
            <person name="Zhang X.-J."/>
            <person name="Jia Y."/>
            <person name="Liu Y."/>
            <person name="Niu Y.-X."/>
            <person name="Yu L.-H."/>
            <person name="Chen D.-F."/>
            <person name="Zhang G.-Q."/>
        </authorList>
    </citation>
    <scope>NUCLEOTIDE SEQUENCE</scope>
    <source>
        <tissue evidence="15">Leaf</tissue>
    </source>
</reference>
<dbReference type="FunFam" id="3.40.50.300:FF:000066">
    <property type="entry name" value="ABC transporter B family member 1"/>
    <property type="match status" value="1"/>
</dbReference>
<accession>A0A8T3BFQ3</accession>
<dbReference type="SUPFAM" id="SSF90123">
    <property type="entry name" value="ABC transporter transmembrane region"/>
    <property type="match status" value="1"/>
</dbReference>
<evidence type="ECO:0000256" key="11">
    <source>
        <dbReference type="SAM" id="MobiDB-lite"/>
    </source>
</evidence>
<keyword evidence="3" id="KW-0813">Transport</keyword>
<dbReference type="CDD" id="cd18577">
    <property type="entry name" value="ABC_6TM_Pgp_ABCB1_D1_like"/>
    <property type="match status" value="1"/>
</dbReference>
<dbReference type="PROSITE" id="PS00211">
    <property type="entry name" value="ABC_TRANSPORTER_1"/>
    <property type="match status" value="1"/>
</dbReference>
<dbReference type="PANTHER" id="PTHR24222">
    <property type="entry name" value="ABC TRANSPORTER B FAMILY"/>
    <property type="match status" value="1"/>
</dbReference>
<feature type="compositionally biased region" description="Basic and acidic residues" evidence="11">
    <location>
        <begin position="32"/>
        <end position="55"/>
    </location>
</feature>
<dbReference type="PANTHER" id="PTHR24222:SF63">
    <property type="entry name" value="ATP BINDING CASSETTE SUBFAMILY B"/>
    <property type="match status" value="1"/>
</dbReference>
<feature type="transmembrane region" description="Helical" evidence="12">
    <location>
        <begin position="224"/>
        <end position="244"/>
    </location>
</feature>
<evidence type="ECO:0000256" key="10">
    <source>
        <dbReference type="ARBA" id="ARBA00023180"/>
    </source>
</evidence>
<evidence type="ECO:0000256" key="7">
    <source>
        <dbReference type="ARBA" id="ARBA00022840"/>
    </source>
</evidence>
<dbReference type="Gene3D" id="3.40.50.300">
    <property type="entry name" value="P-loop containing nucleotide triphosphate hydrolases"/>
    <property type="match status" value="1"/>
</dbReference>
<dbReference type="Gene3D" id="1.20.1560.10">
    <property type="entry name" value="ABC transporter type 1, transmembrane domain"/>
    <property type="match status" value="1"/>
</dbReference>
<dbReference type="InterPro" id="IPR036640">
    <property type="entry name" value="ABC1_TM_sf"/>
</dbReference>
<evidence type="ECO:0000313" key="15">
    <source>
        <dbReference type="EMBL" id="KAI0510745.1"/>
    </source>
</evidence>
<dbReference type="Proteomes" id="UP000829196">
    <property type="component" value="Unassembled WGS sequence"/>
</dbReference>
<gene>
    <name evidence="15" type="ORF">KFK09_011354</name>
</gene>
<dbReference type="Pfam" id="PF00664">
    <property type="entry name" value="ABC_membrane"/>
    <property type="match status" value="1"/>
</dbReference>
<dbReference type="GO" id="GO:0140359">
    <property type="term" value="F:ABC-type transporter activity"/>
    <property type="evidence" value="ECO:0007669"/>
    <property type="project" value="InterPro"/>
</dbReference>
<dbReference type="SMR" id="A0A8T3BFQ3"/>
<dbReference type="CDD" id="cd03249">
    <property type="entry name" value="ABC_MTABC3_MDL1_MDL2"/>
    <property type="match status" value="1"/>
</dbReference>
<dbReference type="GO" id="GO:0005886">
    <property type="term" value="C:plasma membrane"/>
    <property type="evidence" value="ECO:0007669"/>
    <property type="project" value="UniProtKB-SubCell"/>
</dbReference>
<proteinExistence type="inferred from homology"/>
<dbReference type="PROSITE" id="PS50929">
    <property type="entry name" value="ABC_TM1F"/>
    <property type="match status" value="1"/>
</dbReference>
<sequence length="625" mass="67556">MEKGASSEVMAKEHGWHGDLEKNREASSSNSEVKETGKIENENIRDPEDSEKKGENNHTVPFYKLFSFADPSDVFLMILGSVGALANGAALPLMTVLFGNLIQSFGGAKDIHDVVHRVSKVSLEFVYLAAGSGVASFLQVACWMVTGERQATRIRNLYLKTILRQEIAFFDMETSTGEVVGRMSGDTVLIQDAMGEKVGKFIQLTSTFFGGFIVAFVQGWLLSLVMLSIIPLLVVAGAILSIVVSKMASKGQESYGDAAVIVEQAIGSIRTVASFTGEKISVYKYKNALRKAYTASVQEGLAAGLGLGFAMFFMFCGYALGVWYGGKLILDKSKGYTGADVINVIFALLTGSFSLGQASPCLTAFAAGQAAAYKMFETISRKPEIDAYDTSKKKLDGINGDIEFRDVYFSYPSRSDEQIFRGFSILITSGTTAALVGESGSGKSTVISLIERFYDPQAGEVLIDGTNIKDLQLRWLRGKIGLVSQEPVLFASSIKDNISYGKDNATIEEIKVAAELANASKFIDKMPQGLDSMVGEHGTQLSGGQKQRIAIARAILKDPKILLLDEATSALDAESERVVQEALDRVMMNRTTVIVAHRLSTVRNADTIAVIHRGSIVEKGINPTS</sequence>
<feature type="domain" description="ABC transporter" evidence="13">
    <location>
        <begin position="402"/>
        <end position="621"/>
    </location>
</feature>
<evidence type="ECO:0000256" key="2">
    <source>
        <dbReference type="ARBA" id="ARBA00007577"/>
    </source>
</evidence>
<dbReference type="InterPro" id="IPR017871">
    <property type="entry name" value="ABC_transporter-like_CS"/>
</dbReference>
<keyword evidence="9 12" id="KW-0472">Membrane</keyword>
<dbReference type="InterPro" id="IPR003439">
    <property type="entry name" value="ABC_transporter-like_ATP-bd"/>
</dbReference>
<keyword evidence="7" id="KW-0067">ATP-binding</keyword>
<dbReference type="PROSITE" id="PS50893">
    <property type="entry name" value="ABC_TRANSPORTER_2"/>
    <property type="match status" value="1"/>
</dbReference>
<evidence type="ECO:0000313" key="16">
    <source>
        <dbReference type="Proteomes" id="UP000829196"/>
    </source>
</evidence>
<feature type="region of interest" description="Disordered" evidence="11">
    <location>
        <begin position="1"/>
        <end position="55"/>
    </location>
</feature>
<evidence type="ECO:0000256" key="4">
    <source>
        <dbReference type="ARBA" id="ARBA00022692"/>
    </source>
</evidence>
<evidence type="ECO:0000259" key="14">
    <source>
        <dbReference type="PROSITE" id="PS50929"/>
    </source>
</evidence>
<dbReference type="InterPro" id="IPR011527">
    <property type="entry name" value="ABC1_TM_dom"/>
</dbReference>
<feature type="transmembrane region" description="Helical" evidence="12">
    <location>
        <begin position="125"/>
        <end position="145"/>
    </location>
</feature>
<dbReference type="SUPFAM" id="SSF52540">
    <property type="entry name" value="P-loop containing nucleoside triphosphate hydrolases"/>
    <property type="match status" value="1"/>
</dbReference>
<name>A0A8T3BFQ3_DENNO</name>
<dbReference type="OrthoDB" id="680238at2759"/>
<dbReference type="GO" id="GO:0005524">
    <property type="term" value="F:ATP binding"/>
    <property type="evidence" value="ECO:0007669"/>
    <property type="project" value="UniProtKB-KW"/>
</dbReference>
<dbReference type="Pfam" id="PF00005">
    <property type="entry name" value="ABC_tran"/>
    <property type="match status" value="1"/>
</dbReference>